<evidence type="ECO:0000256" key="2">
    <source>
        <dbReference type="ARBA" id="ARBA00006476"/>
    </source>
</evidence>
<keyword evidence="5 7" id="KW-0472">Membrane</keyword>
<keyword evidence="12" id="KW-1185">Reference proteome</keyword>
<feature type="signal peptide" evidence="9">
    <location>
        <begin position="1"/>
        <end position="18"/>
    </location>
</feature>
<evidence type="ECO:0000256" key="5">
    <source>
        <dbReference type="ARBA" id="ARBA00023136"/>
    </source>
</evidence>
<dbReference type="OrthoDB" id="10006326at2759"/>
<evidence type="ECO:0000259" key="10">
    <source>
        <dbReference type="PROSITE" id="PS51225"/>
    </source>
</evidence>
<gene>
    <name evidence="11" type="ORF">X975_16359</name>
</gene>
<proteinExistence type="inferred from homology"/>
<evidence type="ECO:0000313" key="12">
    <source>
        <dbReference type="Proteomes" id="UP000054359"/>
    </source>
</evidence>
<dbReference type="InterPro" id="IPR001285">
    <property type="entry name" value="Synaptophysin/porin"/>
</dbReference>
<feature type="non-terminal residue" evidence="11">
    <location>
        <position position="103"/>
    </location>
</feature>
<sequence>MATGVLSIFWFAGSCAWAQGVSDIKYYTSPESLFQDMDICQEDVDVCHAASSGNFASLNVSLIFGFANCMLWISSLWFVYKETSFHQQIQPPVMLPPMGQQEA</sequence>
<dbReference type="GO" id="GO:0030672">
    <property type="term" value="C:synaptic vesicle membrane"/>
    <property type="evidence" value="ECO:0007669"/>
    <property type="project" value="TreeGrafter"/>
</dbReference>
<comment type="subcellular location">
    <subcellularLocation>
        <location evidence="1">Membrane</location>
        <topology evidence="1">Multi-pass membrane protein</topology>
    </subcellularLocation>
</comment>
<keyword evidence="6" id="KW-0325">Glycoprotein</keyword>
<keyword evidence="9" id="KW-0732">Signal</keyword>
<accession>A0A087UGX3</accession>
<dbReference type="AlphaFoldDB" id="A0A087UGX3"/>
<dbReference type="EMBL" id="KK119739">
    <property type="protein sequence ID" value="KFM76612.1"/>
    <property type="molecule type" value="Genomic_DNA"/>
</dbReference>
<feature type="chain" id="PRO_5001830509" evidence="9">
    <location>
        <begin position="19"/>
        <end position="103"/>
    </location>
</feature>
<dbReference type="Proteomes" id="UP000054359">
    <property type="component" value="Unassembled WGS sequence"/>
</dbReference>
<evidence type="ECO:0000313" key="11">
    <source>
        <dbReference type="EMBL" id="KFM76612.1"/>
    </source>
</evidence>
<keyword evidence="4 8" id="KW-1133">Transmembrane helix</keyword>
<dbReference type="PANTHER" id="PTHR10306:SF17">
    <property type="entry name" value="MARVEL DOMAIN-CONTAINING PROTEIN"/>
    <property type="match status" value="1"/>
</dbReference>
<name>A0A087UGX3_STEMI</name>
<evidence type="ECO:0000256" key="3">
    <source>
        <dbReference type="ARBA" id="ARBA00022692"/>
    </source>
</evidence>
<feature type="domain" description="MARVEL" evidence="10">
    <location>
        <begin position="1"/>
        <end position="84"/>
    </location>
</feature>
<evidence type="ECO:0000256" key="7">
    <source>
        <dbReference type="PROSITE-ProRule" id="PRU00581"/>
    </source>
</evidence>
<evidence type="ECO:0000256" key="4">
    <source>
        <dbReference type="ARBA" id="ARBA00022989"/>
    </source>
</evidence>
<dbReference type="STRING" id="407821.A0A087UGX3"/>
<keyword evidence="3 7" id="KW-0812">Transmembrane</keyword>
<protein>
    <submittedName>
        <fullName evidence="11">Synaptophysin</fullName>
    </submittedName>
</protein>
<dbReference type="PROSITE" id="PS51225">
    <property type="entry name" value="MARVEL"/>
    <property type="match status" value="1"/>
</dbReference>
<evidence type="ECO:0000256" key="6">
    <source>
        <dbReference type="ARBA" id="ARBA00023180"/>
    </source>
</evidence>
<organism evidence="11 12">
    <name type="scientific">Stegodyphus mimosarum</name>
    <name type="common">African social velvet spider</name>
    <dbReference type="NCBI Taxonomy" id="407821"/>
    <lineage>
        <taxon>Eukaryota</taxon>
        <taxon>Metazoa</taxon>
        <taxon>Ecdysozoa</taxon>
        <taxon>Arthropoda</taxon>
        <taxon>Chelicerata</taxon>
        <taxon>Arachnida</taxon>
        <taxon>Araneae</taxon>
        <taxon>Araneomorphae</taxon>
        <taxon>Entelegynae</taxon>
        <taxon>Eresoidea</taxon>
        <taxon>Eresidae</taxon>
        <taxon>Stegodyphus</taxon>
    </lineage>
</organism>
<dbReference type="PANTHER" id="PTHR10306">
    <property type="entry name" value="SYNAPTOPHYSIN"/>
    <property type="match status" value="1"/>
</dbReference>
<dbReference type="OMA" id="KETHWHR"/>
<evidence type="ECO:0000256" key="8">
    <source>
        <dbReference type="SAM" id="Phobius"/>
    </source>
</evidence>
<reference evidence="11 12" key="1">
    <citation type="submission" date="2013-11" db="EMBL/GenBank/DDBJ databases">
        <title>Genome sequencing of Stegodyphus mimosarum.</title>
        <authorList>
            <person name="Bechsgaard J."/>
        </authorList>
    </citation>
    <scope>NUCLEOTIDE SEQUENCE [LARGE SCALE GENOMIC DNA]</scope>
</reference>
<evidence type="ECO:0000256" key="9">
    <source>
        <dbReference type="SAM" id="SignalP"/>
    </source>
</evidence>
<dbReference type="InterPro" id="IPR008253">
    <property type="entry name" value="Marvel"/>
</dbReference>
<feature type="transmembrane region" description="Helical" evidence="8">
    <location>
        <begin position="60"/>
        <end position="80"/>
    </location>
</feature>
<evidence type="ECO:0000256" key="1">
    <source>
        <dbReference type="ARBA" id="ARBA00004141"/>
    </source>
</evidence>
<comment type="similarity">
    <text evidence="2">Belongs to the synaptophysin/synaptobrevin family.</text>
</comment>